<reference evidence="11 12" key="1">
    <citation type="submission" date="2022-12" db="EMBL/GenBank/DDBJ databases">
        <title>Chromosome-level genome assembly of true bugs.</title>
        <authorList>
            <person name="Ma L."/>
            <person name="Li H."/>
        </authorList>
    </citation>
    <scope>NUCLEOTIDE SEQUENCE [LARGE SCALE GENOMIC DNA]</scope>
    <source>
        <strain evidence="11">Lab_2022b</strain>
    </source>
</reference>
<feature type="transmembrane region" description="Helical" evidence="9">
    <location>
        <begin position="128"/>
        <end position="148"/>
    </location>
</feature>
<evidence type="ECO:0000256" key="5">
    <source>
        <dbReference type="ARBA" id="ARBA00022989"/>
    </source>
</evidence>
<dbReference type="SUPFAM" id="SSF53850">
    <property type="entry name" value="Periplasmic binding protein-like II"/>
    <property type="match status" value="1"/>
</dbReference>
<keyword evidence="5 9" id="KW-1133">Transmembrane helix</keyword>
<evidence type="ECO:0000256" key="3">
    <source>
        <dbReference type="ARBA" id="ARBA00022475"/>
    </source>
</evidence>
<organism evidence="11 12">
    <name type="scientific">Rhynocoris fuscipes</name>
    <dbReference type="NCBI Taxonomy" id="488301"/>
    <lineage>
        <taxon>Eukaryota</taxon>
        <taxon>Metazoa</taxon>
        <taxon>Ecdysozoa</taxon>
        <taxon>Arthropoda</taxon>
        <taxon>Hexapoda</taxon>
        <taxon>Insecta</taxon>
        <taxon>Pterygota</taxon>
        <taxon>Neoptera</taxon>
        <taxon>Paraneoptera</taxon>
        <taxon>Hemiptera</taxon>
        <taxon>Heteroptera</taxon>
        <taxon>Panheteroptera</taxon>
        <taxon>Cimicomorpha</taxon>
        <taxon>Reduviidae</taxon>
        <taxon>Harpactorinae</taxon>
        <taxon>Harpactorini</taxon>
        <taxon>Rhynocoris</taxon>
    </lineage>
</organism>
<dbReference type="PANTHER" id="PTHR42643">
    <property type="entry name" value="IONOTROPIC RECEPTOR 20A-RELATED"/>
    <property type="match status" value="1"/>
</dbReference>
<keyword evidence="7" id="KW-0675">Receptor</keyword>
<evidence type="ECO:0000256" key="8">
    <source>
        <dbReference type="ARBA" id="ARBA00023180"/>
    </source>
</evidence>
<dbReference type="Proteomes" id="UP001461498">
    <property type="component" value="Unassembled WGS sequence"/>
</dbReference>
<evidence type="ECO:0000313" key="11">
    <source>
        <dbReference type="EMBL" id="KAK9498876.1"/>
    </source>
</evidence>
<dbReference type="InterPro" id="IPR052192">
    <property type="entry name" value="Insect_Ionotropic_Sensory_Rcpt"/>
</dbReference>
<dbReference type="EMBL" id="JAPXFL010000012">
    <property type="protein sequence ID" value="KAK9498876.1"/>
    <property type="molecule type" value="Genomic_DNA"/>
</dbReference>
<dbReference type="GO" id="GO:0005886">
    <property type="term" value="C:plasma membrane"/>
    <property type="evidence" value="ECO:0007669"/>
    <property type="project" value="UniProtKB-SubCell"/>
</dbReference>
<dbReference type="InterPro" id="IPR001320">
    <property type="entry name" value="Iontro_rcpt_C"/>
</dbReference>
<feature type="transmembrane region" description="Helical" evidence="9">
    <location>
        <begin position="380"/>
        <end position="399"/>
    </location>
</feature>
<evidence type="ECO:0000256" key="7">
    <source>
        <dbReference type="ARBA" id="ARBA00023170"/>
    </source>
</evidence>
<evidence type="ECO:0000256" key="1">
    <source>
        <dbReference type="ARBA" id="ARBA00004651"/>
    </source>
</evidence>
<comment type="caution">
    <text evidence="11">The sequence shown here is derived from an EMBL/GenBank/DDBJ whole genome shotgun (WGS) entry which is preliminary data.</text>
</comment>
<keyword evidence="6 9" id="KW-0472">Membrane</keyword>
<dbReference type="GO" id="GO:0050906">
    <property type="term" value="P:detection of stimulus involved in sensory perception"/>
    <property type="evidence" value="ECO:0007669"/>
    <property type="project" value="UniProtKB-ARBA"/>
</dbReference>
<evidence type="ECO:0000259" key="10">
    <source>
        <dbReference type="Pfam" id="PF00060"/>
    </source>
</evidence>
<keyword evidence="8" id="KW-0325">Glycoprotein</keyword>
<gene>
    <name evidence="11" type="ORF">O3M35_003431</name>
</gene>
<protein>
    <recommendedName>
        <fullName evidence="10">Ionotropic glutamate receptor C-terminal domain-containing protein</fullName>
    </recommendedName>
</protein>
<name>A0AAW1CIV5_9HEMI</name>
<feature type="domain" description="Ionotropic glutamate receptor C-terminal" evidence="10">
    <location>
        <begin position="129"/>
        <end position="308"/>
    </location>
</feature>
<comment type="similarity">
    <text evidence="2">Belongs to the glutamate-gated ion channel (TC 1.A.10.1) family.</text>
</comment>
<dbReference type="PANTHER" id="PTHR42643:SF30">
    <property type="entry name" value="IONOTROPIC RECEPTOR 40A-RELATED"/>
    <property type="match status" value="1"/>
</dbReference>
<proteinExistence type="inferred from homology"/>
<keyword evidence="4 9" id="KW-0812">Transmembrane</keyword>
<dbReference type="Pfam" id="PF00060">
    <property type="entry name" value="Lig_chan"/>
    <property type="match status" value="1"/>
</dbReference>
<evidence type="ECO:0000256" key="4">
    <source>
        <dbReference type="ARBA" id="ARBA00022692"/>
    </source>
</evidence>
<dbReference type="GO" id="GO:0015276">
    <property type="term" value="F:ligand-gated monoatomic ion channel activity"/>
    <property type="evidence" value="ECO:0007669"/>
    <property type="project" value="InterPro"/>
</dbReference>
<keyword evidence="12" id="KW-1185">Reference proteome</keyword>
<feature type="transmembrane region" description="Helical" evidence="9">
    <location>
        <begin position="190"/>
        <end position="215"/>
    </location>
</feature>
<comment type="subcellular location">
    <subcellularLocation>
        <location evidence="1">Cell membrane</location>
        <topology evidence="1">Multi-pass membrane protein</topology>
    </subcellularLocation>
</comment>
<keyword evidence="3" id="KW-1003">Cell membrane</keyword>
<sequence length="426" mass="49489">MTNLQINLTNIEKQLLNRSYYPQLDLLTRNAFAIYKHIQKLYNFSYDLKITNNWGYFNETTGHFDPGSMLGELEVGNVEMGLTFVRMYPRRLSVVFFVHPSGSYRSCFIFKHPSSLASYSAFAKPFTIPLWFCIFTTFTLAGISLRFMKRYEIKDLPKNESNLSNSLLIILGILCQQGIYSDSFRNPTRILTLVFQLMSFMVYSFYGAEIVGFLLTDSPRTINTLDKLIDSPFKLYSENLPYYHNHFTERINDKVTRAYQKAIKGPTRDQDKYISLEEGVEEIRKGRMALYAQDINMYAEIDRTFTNSEKCSIHEIEMLKLLTATVIRKKSPFRELIYRGVLRLAESGFKYRENKIWNSRKPECLGNGERSSGVSLEATLIAQVIFGIGITIAVILFSIEKQHYFLEKLNSKQKNNISQLHFDYNN</sequence>
<dbReference type="Gene3D" id="1.10.287.70">
    <property type="match status" value="1"/>
</dbReference>
<accession>A0AAW1CIV5</accession>
<evidence type="ECO:0000313" key="12">
    <source>
        <dbReference type="Proteomes" id="UP001461498"/>
    </source>
</evidence>
<evidence type="ECO:0000256" key="2">
    <source>
        <dbReference type="ARBA" id="ARBA00008685"/>
    </source>
</evidence>
<evidence type="ECO:0000256" key="6">
    <source>
        <dbReference type="ARBA" id="ARBA00023136"/>
    </source>
</evidence>
<dbReference type="AlphaFoldDB" id="A0AAW1CIV5"/>
<evidence type="ECO:0000256" key="9">
    <source>
        <dbReference type="SAM" id="Phobius"/>
    </source>
</evidence>